<dbReference type="PANTHER" id="PTHR24416:SF604">
    <property type="entry name" value="RECEPTOR PROTEIN-TYROSINE KINASE"/>
    <property type="match status" value="1"/>
</dbReference>
<feature type="transmembrane region" description="Helical" evidence="6">
    <location>
        <begin position="547"/>
        <end position="567"/>
    </location>
</feature>
<dbReference type="GO" id="GO:0005524">
    <property type="term" value="F:ATP binding"/>
    <property type="evidence" value="ECO:0007669"/>
    <property type="project" value="UniProtKB-UniRule"/>
</dbReference>
<keyword evidence="5" id="KW-0067">ATP-binding</keyword>
<keyword evidence="5" id="KW-0547">Nucleotide-binding</keyword>
<comment type="subcellular location">
    <subcellularLocation>
        <location evidence="1">Membrane</location>
        <topology evidence="1">Single-pass membrane protein</topology>
    </subcellularLocation>
</comment>
<dbReference type="SMART" id="SM00219">
    <property type="entry name" value="TyrKc"/>
    <property type="match status" value="1"/>
</dbReference>
<dbReference type="PRINTS" id="PR00109">
    <property type="entry name" value="TYRKINASE"/>
</dbReference>
<feature type="domain" description="Protein kinase" evidence="8">
    <location>
        <begin position="634"/>
        <end position="914"/>
    </location>
</feature>
<dbReference type="PROSITE" id="PS00109">
    <property type="entry name" value="PROTEIN_KINASE_TYR"/>
    <property type="match status" value="1"/>
</dbReference>
<dbReference type="Proteomes" id="UP000683360">
    <property type="component" value="Unassembled WGS sequence"/>
</dbReference>
<keyword evidence="10" id="KW-0808">Transferase</keyword>
<dbReference type="PROSITE" id="PS50011">
    <property type="entry name" value="PROTEIN_KINASE_DOM"/>
    <property type="match status" value="1"/>
</dbReference>
<keyword evidence="6" id="KW-1133">Transmembrane helix</keyword>
<dbReference type="GO" id="GO:0005886">
    <property type="term" value="C:plasma membrane"/>
    <property type="evidence" value="ECO:0007669"/>
    <property type="project" value="TreeGrafter"/>
</dbReference>
<dbReference type="PROSITE" id="PS50068">
    <property type="entry name" value="LDLRA_2"/>
    <property type="match status" value="1"/>
</dbReference>
<dbReference type="Gene3D" id="1.10.510.10">
    <property type="entry name" value="Transferase(Phosphotransferase) domain 1"/>
    <property type="match status" value="1"/>
</dbReference>
<dbReference type="SMART" id="SM00192">
    <property type="entry name" value="LDLa"/>
    <property type="match status" value="1"/>
</dbReference>
<gene>
    <name evidence="10" type="ORF">MEDL_10717</name>
</gene>
<feature type="disulfide bond" evidence="4">
    <location>
        <begin position="331"/>
        <end position="349"/>
    </location>
</feature>
<name>A0A8S3QHF0_MYTED</name>
<evidence type="ECO:0000313" key="10">
    <source>
        <dbReference type="EMBL" id="CAG2195751.1"/>
    </source>
</evidence>
<dbReference type="CDD" id="cd00112">
    <property type="entry name" value="LDLa"/>
    <property type="match status" value="1"/>
</dbReference>
<dbReference type="InterPro" id="IPR000719">
    <property type="entry name" value="Prot_kinase_dom"/>
</dbReference>
<dbReference type="Gene3D" id="4.10.400.10">
    <property type="entry name" value="Low-density Lipoprotein Receptor"/>
    <property type="match status" value="1"/>
</dbReference>
<evidence type="ECO:0000259" key="9">
    <source>
        <dbReference type="PROSITE" id="PS50060"/>
    </source>
</evidence>
<dbReference type="PROSITE" id="PS01209">
    <property type="entry name" value="LDLRA_1"/>
    <property type="match status" value="1"/>
</dbReference>
<evidence type="ECO:0000256" key="7">
    <source>
        <dbReference type="SAM" id="SignalP"/>
    </source>
</evidence>
<evidence type="ECO:0000259" key="8">
    <source>
        <dbReference type="PROSITE" id="PS50011"/>
    </source>
</evidence>
<dbReference type="GO" id="GO:0004714">
    <property type="term" value="F:transmembrane receptor protein tyrosine kinase activity"/>
    <property type="evidence" value="ECO:0007669"/>
    <property type="project" value="UniProtKB-EC"/>
</dbReference>
<keyword evidence="7" id="KW-0732">Signal</keyword>
<dbReference type="InterPro" id="IPR001245">
    <property type="entry name" value="Ser-Thr/Tyr_kinase_cat_dom"/>
</dbReference>
<evidence type="ECO:0000256" key="1">
    <source>
        <dbReference type="ARBA" id="ARBA00004167"/>
    </source>
</evidence>
<dbReference type="EC" id="2.7.10.1" evidence="10"/>
<dbReference type="InterPro" id="IPR008266">
    <property type="entry name" value="Tyr_kinase_AS"/>
</dbReference>
<organism evidence="10 11">
    <name type="scientific">Mytilus edulis</name>
    <name type="common">Blue mussel</name>
    <dbReference type="NCBI Taxonomy" id="6550"/>
    <lineage>
        <taxon>Eukaryota</taxon>
        <taxon>Metazoa</taxon>
        <taxon>Spiralia</taxon>
        <taxon>Lophotrochozoa</taxon>
        <taxon>Mollusca</taxon>
        <taxon>Bivalvia</taxon>
        <taxon>Autobranchia</taxon>
        <taxon>Pteriomorphia</taxon>
        <taxon>Mytilida</taxon>
        <taxon>Mytiloidea</taxon>
        <taxon>Mytilidae</taxon>
        <taxon>Mytilinae</taxon>
        <taxon>Mytilus</taxon>
    </lineage>
</organism>
<dbReference type="InterPro" id="IPR050122">
    <property type="entry name" value="RTK"/>
</dbReference>
<sequence length="918" mass="104197">MSLLPTLGISFLLCGIIPNFSSSYNVTITNVKDATSYRHGVRPIEKTLSRTTNGISEISFAFLNIIPVGKIIEDINVSISFENVSRIDFEKSFSHHVVNHKTNMVLTDLTERIHIYLNSSEQYLLINDLCELKCSNMTYCLTLNLTCRIQSEDMDTSSMSAILSTSWTEPFCDFDNQCFLEYEGQFYMSDNGTEGRCNICMTLPRTEHISGRYAHTMKNESNNSMAWMKSKIIYGSSYGCELKLSEWQYTKAVLIVTITTINRFRVIKTLLREHYKRYWNQTRISIGRIPEPFYLSIGFRSEYLVAVDDIVLSNCETDIPPKVCTKTEYQCHSGQCINNHRKCDMIQDCFHGDDEAKELCNGIASDFTRCDFDHGLCGWKIQNHSHSCRWEKVQISNIIISHLKFTFQPRGEILFINGSKCNEKGHVDVDVDMKSPIFLSDGHGTCKMHFSYIMNVGILRVDLCEIRSNDTEDCSKRIGVFNIERQWLSTDVYLPLEKARYRIRIRGIIFENHEDLFIGLDAIYFEGNCFINKLPGISKKPRTDNSVVIVVSILAGILGLCLILIILKVRQMSRNEKSTQCGLPLFCASLRSDESLDTMSSFIGGNSVNSPLYTSIEEYEKVQSDIHSIARHKLTVQRLLGKGAFGEVYYGLLADVAHSEVPTPVAVKTLPTLCSDQTKLDFFMEAVMLSKLKHPNIVKFIGISIEGSSILLVTELMDGGDLRSYLRCLRTKLNDIATKELILLCIDVATGCQYLEEHGCIHRDLATRNCLLSEKGSRTIVKVGDFGMSRLTGRTNYYRKKGTALVPVKWMSPEAFIDGVFTSKTDVWSYGVLLWEVFSLGHVPYPGKSNEEVMQFVKHGGRLPKPEICTEKIYQLMTNCWADDSRLRPNFTTIKEKLTSIEQCDNNSTSNPYLSVPC</sequence>
<comment type="catalytic activity">
    <reaction evidence="3">
        <text>L-tyrosyl-[protein] + ATP = O-phospho-L-tyrosyl-[protein] + ADP + H(+)</text>
        <dbReference type="Rhea" id="RHEA:10596"/>
        <dbReference type="Rhea" id="RHEA-COMP:10136"/>
        <dbReference type="Rhea" id="RHEA-COMP:20101"/>
        <dbReference type="ChEBI" id="CHEBI:15378"/>
        <dbReference type="ChEBI" id="CHEBI:30616"/>
        <dbReference type="ChEBI" id="CHEBI:46858"/>
        <dbReference type="ChEBI" id="CHEBI:61978"/>
        <dbReference type="ChEBI" id="CHEBI:456216"/>
        <dbReference type="EC" id="2.7.10.1"/>
    </reaction>
</comment>
<dbReference type="InterPro" id="IPR023415">
    <property type="entry name" value="LDLR_class-A_CS"/>
</dbReference>
<dbReference type="InterPro" id="IPR036055">
    <property type="entry name" value="LDL_receptor-like_sf"/>
</dbReference>
<dbReference type="InterPro" id="IPR002172">
    <property type="entry name" value="LDrepeatLR_classA_rpt"/>
</dbReference>
<comment type="caution">
    <text evidence="4">Lacks conserved residue(s) required for the propagation of feature annotation.</text>
</comment>
<dbReference type="InterPro" id="IPR017441">
    <property type="entry name" value="Protein_kinase_ATP_BS"/>
</dbReference>
<dbReference type="GO" id="GO:0007169">
    <property type="term" value="P:cell surface receptor protein tyrosine kinase signaling pathway"/>
    <property type="evidence" value="ECO:0007669"/>
    <property type="project" value="TreeGrafter"/>
</dbReference>
<keyword evidence="2 4" id="KW-1015">Disulfide bond</keyword>
<dbReference type="Pfam" id="PF00057">
    <property type="entry name" value="Ldl_recept_a"/>
    <property type="match status" value="1"/>
</dbReference>
<feature type="disulfide bond" evidence="4">
    <location>
        <begin position="324"/>
        <end position="336"/>
    </location>
</feature>
<evidence type="ECO:0000313" key="11">
    <source>
        <dbReference type="Proteomes" id="UP000683360"/>
    </source>
</evidence>
<dbReference type="FunFam" id="1.10.510.10:FF:000113">
    <property type="entry name" value="Tyrosine-protein kinase receptor"/>
    <property type="match status" value="1"/>
</dbReference>
<dbReference type="GO" id="GO:0043235">
    <property type="term" value="C:receptor complex"/>
    <property type="evidence" value="ECO:0007669"/>
    <property type="project" value="TreeGrafter"/>
</dbReference>
<feature type="chain" id="PRO_5035744166" evidence="7">
    <location>
        <begin position="24"/>
        <end position="918"/>
    </location>
</feature>
<dbReference type="GO" id="GO:0045664">
    <property type="term" value="P:regulation of neuron differentiation"/>
    <property type="evidence" value="ECO:0007669"/>
    <property type="project" value="TreeGrafter"/>
</dbReference>
<keyword evidence="6" id="KW-0812">Transmembrane</keyword>
<dbReference type="EMBL" id="CAJPWZ010000533">
    <property type="protein sequence ID" value="CAG2195751.1"/>
    <property type="molecule type" value="Genomic_DNA"/>
</dbReference>
<comment type="caution">
    <text evidence="10">The sequence shown here is derived from an EMBL/GenBank/DDBJ whole genome shotgun (WGS) entry which is preliminary data.</text>
</comment>
<dbReference type="InterPro" id="IPR000998">
    <property type="entry name" value="MAM_dom"/>
</dbReference>
<dbReference type="Gene3D" id="3.30.200.20">
    <property type="entry name" value="Phosphorylase Kinase, domain 1"/>
    <property type="match status" value="1"/>
</dbReference>
<feature type="binding site" evidence="5">
    <location>
        <position position="668"/>
    </location>
    <ligand>
        <name>ATP</name>
        <dbReference type="ChEBI" id="CHEBI:30616"/>
    </ligand>
</feature>
<accession>A0A8S3QHF0</accession>
<dbReference type="PROSITE" id="PS50060">
    <property type="entry name" value="MAM_2"/>
    <property type="match status" value="1"/>
</dbReference>
<evidence type="ECO:0000256" key="4">
    <source>
        <dbReference type="PROSITE-ProRule" id="PRU00124"/>
    </source>
</evidence>
<dbReference type="SUPFAM" id="SSF57424">
    <property type="entry name" value="LDL receptor-like module"/>
    <property type="match status" value="1"/>
</dbReference>
<dbReference type="OrthoDB" id="6099700at2759"/>
<keyword evidence="11" id="KW-1185">Reference proteome</keyword>
<dbReference type="InterPro" id="IPR011009">
    <property type="entry name" value="Kinase-like_dom_sf"/>
</dbReference>
<feature type="signal peptide" evidence="7">
    <location>
        <begin position="1"/>
        <end position="23"/>
    </location>
</feature>
<dbReference type="InterPro" id="IPR020635">
    <property type="entry name" value="Tyr_kinase_cat_dom"/>
</dbReference>
<dbReference type="SUPFAM" id="SSF56112">
    <property type="entry name" value="Protein kinase-like (PK-like)"/>
    <property type="match status" value="1"/>
</dbReference>
<proteinExistence type="predicted"/>
<dbReference type="Pfam" id="PF07714">
    <property type="entry name" value="PK_Tyr_Ser-Thr"/>
    <property type="match status" value="1"/>
</dbReference>
<dbReference type="PANTHER" id="PTHR24416">
    <property type="entry name" value="TYROSINE-PROTEIN KINASE RECEPTOR"/>
    <property type="match status" value="1"/>
</dbReference>
<evidence type="ECO:0000256" key="2">
    <source>
        <dbReference type="ARBA" id="ARBA00023157"/>
    </source>
</evidence>
<reference evidence="10" key="1">
    <citation type="submission" date="2021-03" db="EMBL/GenBank/DDBJ databases">
        <authorList>
            <person name="Bekaert M."/>
        </authorList>
    </citation>
    <scope>NUCLEOTIDE SEQUENCE</scope>
</reference>
<dbReference type="PROSITE" id="PS00107">
    <property type="entry name" value="PROTEIN_KINASE_ATP"/>
    <property type="match status" value="1"/>
</dbReference>
<dbReference type="AlphaFoldDB" id="A0A8S3QHF0"/>
<keyword evidence="6" id="KW-0472">Membrane</keyword>
<protein>
    <submittedName>
        <fullName evidence="10">ALK</fullName>
        <ecNumber evidence="10">2.7.10.1</ecNumber>
    </submittedName>
</protein>
<feature type="domain" description="MAM" evidence="9">
    <location>
        <begin position="368"/>
        <end position="531"/>
    </location>
</feature>
<evidence type="ECO:0000256" key="3">
    <source>
        <dbReference type="ARBA" id="ARBA00051243"/>
    </source>
</evidence>
<evidence type="ECO:0000256" key="5">
    <source>
        <dbReference type="PROSITE-ProRule" id="PRU10141"/>
    </source>
</evidence>
<evidence type="ECO:0000256" key="6">
    <source>
        <dbReference type="SAM" id="Phobius"/>
    </source>
</evidence>